<name>A0A382BZA9_9ZZZZ</name>
<evidence type="ECO:0000313" key="1">
    <source>
        <dbReference type="EMBL" id="SVB18403.1"/>
    </source>
</evidence>
<proteinExistence type="predicted"/>
<gene>
    <name evidence="1" type="ORF">METZ01_LOCUS171257</name>
</gene>
<sequence>MPIELPEKFEKIVVNATEEWLETRGKTRDQLRSFIEKRVIRDREKSPKVGDDAPDFELEKLDDHGKRTGKMMRLSSNFGTPIGLIFGSYT</sequence>
<accession>A0A382BZA9</accession>
<protein>
    <submittedName>
        <fullName evidence="1">Uncharacterized protein</fullName>
    </submittedName>
</protein>
<dbReference type="EMBL" id="UINC01031795">
    <property type="protein sequence ID" value="SVB18403.1"/>
    <property type="molecule type" value="Genomic_DNA"/>
</dbReference>
<reference evidence="1" key="1">
    <citation type="submission" date="2018-05" db="EMBL/GenBank/DDBJ databases">
        <authorList>
            <person name="Lanie J.A."/>
            <person name="Ng W.-L."/>
            <person name="Kazmierczak K.M."/>
            <person name="Andrzejewski T.M."/>
            <person name="Davidsen T.M."/>
            <person name="Wayne K.J."/>
            <person name="Tettelin H."/>
            <person name="Glass J.I."/>
            <person name="Rusch D."/>
            <person name="Podicherti R."/>
            <person name="Tsui H.-C.T."/>
            <person name="Winkler M.E."/>
        </authorList>
    </citation>
    <scope>NUCLEOTIDE SEQUENCE</scope>
</reference>
<organism evidence="1">
    <name type="scientific">marine metagenome</name>
    <dbReference type="NCBI Taxonomy" id="408172"/>
    <lineage>
        <taxon>unclassified sequences</taxon>
        <taxon>metagenomes</taxon>
        <taxon>ecological metagenomes</taxon>
    </lineage>
</organism>
<dbReference type="AlphaFoldDB" id="A0A382BZA9"/>